<dbReference type="InterPro" id="IPR051940">
    <property type="entry name" value="Chitin_bind-dev_reg"/>
</dbReference>
<keyword evidence="2 6" id="KW-0732">Signal</keyword>
<keyword evidence="5" id="KW-0325">Glycoprotein</keyword>
<dbReference type="PANTHER" id="PTHR23301:SF0">
    <property type="entry name" value="CHITIN-BINDING TYPE-2 DOMAIN-CONTAINING PROTEIN-RELATED"/>
    <property type="match status" value="1"/>
</dbReference>
<feature type="domain" description="Chitin-binding type-2" evidence="7">
    <location>
        <begin position="199"/>
        <end position="260"/>
    </location>
</feature>
<keyword evidence="9" id="KW-1185">Reference proteome</keyword>
<dbReference type="Pfam" id="PF01607">
    <property type="entry name" value="CBM_14"/>
    <property type="match status" value="3"/>
</dbReference>
<dbReference type="GO" id="GO:0005576">
    <property type="term" value="C:extracellular region"/>
    <property type="evidence" value="ECO:0007669"/>
    <property type="project" value="InterPro"/>
</dbReference>
<dbReference type="PROSITE" id="PS50940">
    <property type="entry name" value="CHIT_BIND_II"/>
    <property type="match status" value="3"/>
</dbReference>
<evidence type="ECO:0000259" key="7">
    <source>
        <dbReference type="PROSITE" id="PS50940"/>
    </source>
</evidence>
<dbReference type="InterPro" id="IPR036508">
    <property type="entry name" value="Chitin-bd_dom_sf"/>
</dbReference>
<proteinExistence type="predicted"/>
<dbReference type="InterPro" id="IPR002557">
    <property type="entry name" value="Chitin-bd_dom"/>
</dbReference>
<dbReference type="Gene3D" id="2.170.140.10">
    <property type="entry name" value="Chitin binding domain"/>
    <property type="match status" value="3"/>
</dbReference>
<evidence type="ECO:0000256" key="4">
    <source>
        <dbReference type="ARBA" id="ARBA00023157"/>
    </source>
</evidence>
<dbReference type="STRING" id="34690.A0A182UCP4"/>
<dbReference type="Proteomes" id="UP000075902">
    <property type="component" value="Unassembled WGS sequence"/>
</dbReference>
<protein>
    <recommendedName>
        <fullName evidence="7">Chitin-binding type-2 domain-containing protein</fullName>
    </recommendedName>
</protein>
<evidence type="ECO:0000256" key="2">
    <source>
        <dbReference type="ARBA" id="ARBA00022729"/>
    </source>
</evidence>
<feature type="domain" description="Chitin-binding type-2" evidence="7">
    <location>
        <begin position="114"/>
        <end position="174"/>
    </location>
</feature>
<keyword evidence="1" id="KW-0147">Chitin-binding</keyword>
<evidence type="ECO:0000313" key="8">
    <source>
        <dbReference type="EnsemblMetazoa" id="AMEC017990-PA"/>
    </source>
</evidence>
<feature type="chain" id="PRO_5008138064" description="Chitin-binding type-2 domain-containing protein" evidence="6">
    <location>
        <begin position="20"/>
        <end position="264"/>
    </location>
</feature>
<dbReference type="EnsemblMetazoa" id="AMEC017990-RA">
    <property type="protein sequence ID" value="AMEC017990-PA"/>
    <property type="gene ID" value="AMEC017990"/>
</dbReference>
<keyword evidence="4" id="KW-1015">Disulfide bond</keyword>
<evidence type="ECO:0000256" key="3">
    <source>
        <dbReference type="ARBA" id="ARBA00022737"/>
    </source>
</evidence>
<organism evidence="8 9">
    <name type="scientific">Anopheles melas</name>
    <dbReference type="NCBI Taxonomy" id="34690"/>
    <lineage>
        <taxon>Eukaryota</taxon>
        <taxon>Metazoa</taxon>
        <taxon>Ecdysozoa</taxon>
        <taxon>Arthropoda</taxon>
        <taxon>Hexapoda</taxon>
        <taxon>Insecta</taxon>
        <taxon>Pterygota</taxon>
        <taxon>Neoptera</taxon>
        <taxon>Endopterygota</taxon>
        <taxon>Diptera</taxon>
        <taxon>Nematocera</taxon>
        <taxon>Culicoidea</taxon>
        <taxon>Culicidae</taxon>
        <taxon>Anophelinae</taxon>
        <taxon>Anopheles</taxon>
    </lineage>
</organism>
<reference evidence="8" key="2">
    <citation type="submission" date="2020-05" db="UniProtKB">
        <authorList>
            <consortium name="EnsemblMetazoa"/>
        </authorList>
    </citation>
    <scope>IDENTIFICATION</scope>
    <source>
        <strain evidence="8">CM1001059</strain>
    </source>
</reference>
<accession>A0A182UCP4</accession>
<evidence type="ECO:0000256" key="1">
    <source>
        <dbReference type="ARBA" id="ARBA00022669"/>
    </source>
</evidence>
<evidence type="ECO:0000313" key="9">
    <source>
        <dbReference type="Proteomes" id="UP000075902"/>
    </source>
</evidence>
<dbReference type="GO" id="GO:0008061">
    <property type="term" value="F:chitin binding"/>
    <property type="evidence" value="ECO:0007669"/>
    <property type="project" value="UniProtKB-KW"/>
</dbReference>
<dbReference type="VEuPathDB" id="VectorBase:AMEC017990"/>
<evidence type="ECO:0000256" key="6">
    <source>
        <dbReference type="SAM" id="SignalP"/>
    </source>
</evidence>
<sequence length="264" mass="28421">MRQILAMVLSVLGMALVDATCILDARCPLVEDVNKPTHLPHSDCKKFSICSYGQACEKSCPEGQHWSTALQRCEWLNVACCDPSVACNPTLSNPTVVPEATTIDTPVASLCTADARCPLYENHNNPTHLSHESNCAQFYTCSYGRRCLKQCPTGLHFSVLLQRCEHPSVACCDPSTVCQSLATTLTIPTTSATVVCQPDARCPLVETNPLAPLLLPVPGNCSAFYKCRTGDACLLACPAGQHFSQTLQLCERPSVACCDPSVPC</sequence>
<evidence type="ECO:0000256" key="5">
    <source>
        <dbReference type="ARBA" id="ARBA00023180"/>
    </source>
</evidence>
<dbReference type="SUPFAM" id="SSF57625">
    <property type="entry name" value="Invertebrate chitin-binding proteins"/>
    <property type="match status" value="3"/>
</dbReference>
<keyword evidence="3" id="KW-0677">Repeat</keyword>
<feature type="domain" description="Chitin-binding type-2" evidence="7">
    <location>
        <begin position="24"/>
        <end position="83"/>
    </location>
</feature>
<dbReference type="PANTHER" id="PTHR23301">
    <property type="entry name" value="CHITIN BINDING PERITROPHIN-A"/>
    <property type="match status" value="1"/>
</dbReference>
<dbReference type="AlphaFoldDB" id="A0A182UCP4"/>
<name>A0A182UCP4_9DIPT</name>
<dbReference type="SMART" id="SM00494">
    <property type="entry name" value="ChtBD2"/>
    <property type="match status" value="3"/>
</dbReference>
<reference evidence="9" key="1">
    <citation type="submission" date="2014-01" db="EMBL/GenBank/DDBJ databases">
        <title>The Genome Sequence of Anopheles melas CM1001059_A (V2).</title>
        <authorList>
            <consortium name="The Broad Institute Genomics Platform"/>
            <person name="Neafsey D.E."/>
            <person name="Besansky N."/>
            <person name="Howell P."/>
            <person name="Walton C."/>
            <person name="Young S.K."/>
            <person name="Zeng Q."/>
            <person name="Gargeya S."/>
            <person name="Fitzgerald M."/>
            <person name="Haas B."/>
            <person name="Abouelleil A."/>
            <person name="Allen A.W."/>
            <person name="Alvarado L."/>
            <person name="Arachchi H.M."/>
            <person name="Berlin A.M."/>
            <person name="Chapman S.B."/>
            <person name="Gainer-Dewar J."/>
            <person name="Goldberg J."/>
            <person name="Griggs A."/>
            <person name="Gujja S."/>
            <person name="Hansen M."/>
            <person name="Howarth C."/>
            <person name="Imamovic A."/>
            <person name="Ireland A."/>
            <person name="Larimer J."/>
            <person name="McCowan C."/>
            <person name="Murphy C."/>
            <person name="Pearson M."/>
            <person name="Poon T.W."/>
            <person name="Priest M."/>
            <person name="Roberts A."/>
            <person name="Saif S."/>
            <person name="Shea T."/>
            <person name="Sisk P."/>
            <person name="Sykes S."/>
            <person name="Wortman J."/>
            <person name="Nusbaum C."/>
            <person name="Birren B."/>
        </authorList>
    </citation>
    <scope>NUCLEOTIDE SEQUENCE [LARGE SCALE GENOMIC DNA]</scope>
    <source>
        <strain evidence="9">CM1001059</strain>
    </source>
</reference>
<feature type="signal peptide" evidence="6">
    <location>
        <begin position="1"/>
        <end position="19"/>
    </location>
</feature>